<dbReference type="InterPro" id="IPR029058">
    <property type="entry name" value="AB_hydrolase_fold"/>
</dbReference>
<keyword evidence="6" id="KW-1185">Reference proteome</keyword>
<dbReference type="InterPro" id="IPR051299">
    <property type="entry name" value="AB_hydrolase_lip/est"/>
</dbReference>
<dbReference type="PANTHER" id="PTHR46640">
    <property type="entry name" value="TRIACYLGLYCEROL LIPASE, PUTATIVE (AFU_ORTHOLOGUE AFUA_6G06510)-RELATED"/>
    <property type="match status" value="1"/>
</dbReference>
<dbReference type="GO" id="GO:0006629">
    <property type="term" value="P:lipid metabolic process"/>
    <property type="evidence" value="ECO:0007669"/>
    <property type="project" value="InterPro"/>
</dbReference>
<keyword evidence="1 3" id="KW-0732">Signal</keyword>
<name>A0A9P6IFP6_9PEZI</name>
<gene>
    <name evidence="5" type="ORF">CkaCkLH20_01246</name>
</gene>
<comment type="caution">
    <text evidence="5">The sequence shown here is derived from an EMBL/GenBank/DDBJ whole genome shotgun (WGS) entry which is preliminary data.</text>
</comment>
<evidence type="ECO:0000313" key="6">
    <source>
        <dbReference type="Proteomes" id="UP000781932"/>
    </source>
</evidence>
<dbReference type="PANTHER" id="PTHR46640:SF1">
    <property type="entry name" value="FUNGAL LIPASE-LIKE DOMAIN-CONTAINING PROTEIN-RELATED"/>
    <property type="match status" value="1"/>
</dbReference>
<evidence type="ECO:0000256" key="2">
    <source>
        <dbReference type="ARBA" id="ARBA00022801"/>
    </source>
</evidence>
<dbReference type="SUPFAM" id="SSF53474">
    <property type="entry name" value="alpha/beta-Hydrolases"/>
    <property type="match status" value="1"/>
</dbReference>
<evidence type="ECO:0000313" key="5">
    <source>
        <dbReference type="EMBL" id="KAF9881096.1"/>
    </source>
</evidence>
<accession>A0A9P6IFP6</accession>
<organism evidence="5 6">
    <name type="scientific">Colletotrichum karsti</name>
    <dbReference type="NCBI Taxonomy" id="1095194"/>
    <lineage>
        <taxon>Eukaryota</taxon>
        <taxon>Fungi</taxon>
        <taxon>Dikarya</taxon>
        <taxon>Ascomycota</taxon>
        <taxon>Pezizomycotina</taxon>
        <taxon>Sordariomycetes</taxon>
        <taxon>Hypocreomycetidae</taxon>
        <taxon>Glomerellales</taxon>
        <taxon>Glomerellaceae</taxon>
        <taxon>Colletotrichum</taxon>
        <taxon>Colletotrichum boninense species complex</taxon>
    </lineage>
</organism>
<reference evidence="5" key="1">
    <citation type="submission" date="2020-03" db="EMBL/GenBank/DDBJ databases">
        <authorList>
            <person name="He L."/>
        </authorList>
    </citation>
    <scope>NUCLEOTIDE SEQUENCE</scope>
    <source>
        <strain evidence="5">CkLH20</strain>
    </source>
</reference>
<dbReference type="GO" id="GO:0016787">
    <property type="term" value="F:hydrolase activity"/>
    <property type="evidence" value="ECO:0007669"/>
    <property type="project" value="UniProtKB-KW"/>
</dbReference>
<dbReference type="OrthoDB" id="426718at2759"/>
<dbReference type="CDD" id="cd00519">
    <property type="entry name" value="Lipase_3"/>
    <property type="match status" value="1"/>
</dbReference>
<proteinExistence type="predicted"/>
<dbReference type="Pfam" id="PF01764">
    <property type="entry name" value="Lipase_3"/>
    <property type="match status" value="1"/>
</dbReference>
<dbReference type="EMBL" id="JAATWM020000003">
    <property type="protein sequence ID" value="KAF9881096.1"/>
    <property type="molecule type" value="Genomic_DNA"/>
</dbReference>
<dbReference type="GeneID" id="62157039"/>
<dbReference type="Gene3D" id="3.40.50.1820">
    <property type="entry name" value="alpha/beta hydrolase"/>
    <property type="match status" value="1"/>
</dbReference>
<sequence length="336" mass="35876">MLSKLSLVSLLSAAVSASPLLAPVAGLNERAITVTAADLDNLKYYTQMVQATACNSDAAAGAAIVCSSDACPAVEANGGKIVGTFTGPASGLEGFVGTDPVRKNIVLAVRSSHNVRNWITNLLFGFEDCDFVDDCKVHSGFASAWDEIKDSVIASVKTAKAANPDFSVIATGHSLGGAIVTVGAADLRREGFPVDIYTYGSPRVGNEEFVNFVTDQPGAEFRVTHVDDPVPRLPPIFLGYRHTSPEYWLSTGSTTTIDYAVQDIKVCEGDKSTSCNGGTFGLNIDAHKYYFSKTGACNTDGFEFREREEEISDEELAARLKTWAQMDVEFTKGLGL</sequence>
<feature type="signal peptide" evidence="3">
    <location>
        <begin position="1"/>
        <end position="17"/>
    </location>
</feature>
<dbReference type="RefSeq" id="XP_038750557.1">
    <property type="nucleotide sequence ID" value="XM_038883965.1"/>
</dbReference>
<reference evidence="5" key="2">
    <citation type="submission" date="2020-11" db="EMBL/GenBank/DDBJ databases">
        <title>Whole genome sequencing of Colletotrichum sp.</title>
        <authorList>
            <person name="Li H."/>
        </authorList>
    </citation>
    <scope>NUCLEOTIDE SEQUENCE</scope>
    <source>
        <strain evidence="5">CkLH20</strain>
    </source>
</reference>
<dbReference type="Proteomes" id="UP000781932">
    <property type="component" value="Unassembled WGS sequence"/>
</dbReference>
<dbReference type="InterPro" id="IPR002921">
    <property type="entry name" value="Fungal_lipase-type"/>
</dbReference>
<protein>
    <submittedName>
        <fullName evidence="5">Lipase</fullName>
    </submittedName>
</protein>
<feature type="domain" description="Fungal lipase-type" evidence="4">
    <location>
        <begin position="106"/>
        <end position="236"/>
    </location>
</feature>
<feature type="chain" id="PRO_5040231824" evidence="3">
    <location>
        <begin position="18"/>
        <end position="336"/>
    </location>
</feature>
<evidence type="ECO:0000256" key="3">
    <source>
        <dbReference type="SAM" id="SignalP"/>
    </source>
</evidence>
<dbReference type="AlphaFoldDB" id="A0A9P6IFP6"/>
<evidence type="ECO:0000256" key="1">
    <source>
        <dbReference type="ARBA" id="ARBA00022729"/>
    </source>
</evidence>
<evidence type="ECO:0000259" key="4">
    <source>
        <dbReference type="Pfam" id="PF01764"/>
    </source>
</evidence>
<keyword evidence="2" id="KW-0378">Hydrolase</keyword>